<dbReference type="AlphaFoldDB" id="A0A4R6Y7S2"/>
<evidence type="ECO:0000256" key="4">
    <source>
        <dbReference type="SAM" id="MobiDB-lite"/>
    </source>
</evidence>
<protein>
    <submittedName>
        <fullName evidence="6">Putative intracellular protease/amidase</fullName>
    </submittedName>
</protein>
<evidence type="ECO:0000313" key="6">
    <source>
        <dbReference type="EMBL" id="TDR31386.1"/>
    </source>
</evidence>
<dbReference type="SUPFAM" id="SSF52317">
    <property type="entry name" value="Class I glutamine amidotransferase-like"/>
    <property type="match status" value="1"/>
</dbReference>
<evidence type="ECO:0000313" key="7">
    <source>
        <dbReference type="Proteomes" id="UP000294480"/>
    </source>
</evidence>
<dbReference type="GO" id="GO:0019172">
    <property type="term" value="F:glyoxalase III activity"/>
    <property type="evidence" value="ECO:0007669"/>
    <property type="project" value="TreeGrafter"/>
</dbReference>
<keyword evidence="1" id="KW-0346">Stress response</keyword>
<dbReference type="GO" id="GO:0019243">
    <property type="term" value="P:methylglyoxal catabolic process to D-lactate via S-lactoyl-glutathione"/>
    <property type="evidence" value="ECO:0007669"/>
    <property type="project" value="TreeGrafter"/>
</dbReference>
<dbReference type="PANTHER" id="PTHR48094:SF11">
    <property type="entry name" value="GLUTATHIONE-INDEPENDENT GLYOXALASE HSP31-RELATED"/>
    <property type="match status" value="1"/>
</dbReference>
<dbReference type="GO" id="GO:0005737">
    <property type="term" value="C:cytoplasm"/>
    <property type="evidence" value="ECO:0007669"/>
    <property type="project" value="TreeGrafter"/>
</dbReference>
<gene>
    <name evidence="6" type="ORF">DFR44_11034</name>
</gene>
<dbReference type="InterPro" id="IPR011008">
    <property type="entry name" value="Dimeric_a/b-barrel"/>
</dbReference>
<accession>A0A4R6Y7S2</accession>
<dbReference type="InterPro" id="IPR007138">
    <property type="entry name" value="ABM_dom"/>
</dbReference>
<sequence>MKKILFVLTSHEDLGNTGLKTGFWSEELAAPYYNLLDKGFEITLASPKGGQPPLDPKSNEPSFQTEATRRMDADNELLAKLKTTLPLSNVRPEEFDAVFYPGGHGPLWDLANDTTSMQLIAQFYESNKPVAFVCHAPAALKHVKLSNGDYLVKGKKVTGFTNTEEDAVQLTDVVPFLVEDMLKANGGIFSKVEDWVPYAVVDGLLITGQNPASSDLVAGELYKALTNTPETDAAFYVTGRFKVKSDKLAEAIALMKSLTEATNAKEEGCLEYYYLQSATNSYEFSSIEIWKNETEEVKHWQTEHVQHALSKLPELLEGQPDIVKWHAVR</sequence>
<dbReference type="Gene3D" id="3.30.70.100">
    <property type="match status" value="1"/>
</dbReference>
<dbReference type="EMBL" id="SNZE01000010">
    <property type="protein sequence ID" value="TDR31386.1"/>
    <property type="molecule type" value="Genomic_DNA"/>
</dbReference>
<dbReference type="GO" id="GO:0006508">
    <property type="term" value="P:proteolysis"/>
    <property type="evidence" value="ECO:0007669"/>
    <property type="project" value="UniProtKB-KW"/>
</dbReference>
<dbReference type="SUPFAM" id="SSF54909">
    <property type="entry name" value="Dimeric alpha+beta barrel"/>
    <property type="match status" value="1"/>
</dbReference>
<comment type="caution">
    <text evidence="6">The sequence shown here is derived from an EMBL/GenBank/DDBJ whole genome shotgun (WGS) entry which is preliminary data.</text>
</comment>
<feature type="domain" description="ABM" evidence="5">
    <location>
        <begin position="235"/>
        <end position="324"/>
    </location>
</feature>
<dbReference type="GO" id="GO:0008233">
    <property type="term" value="F:peptidase activity"/>
    <property type="evidence" value="ECO:0007669"/>
    <property type="project" value="UniProtKB-KW"/>
</dbReference>
<evidence type="ECO:0000256" key="3">
    <source>
        <dbReference type="ARBA" id="ARBA00038493"/>
    </source>
</evidence>
<evidence type="ECO:0000256" key="2">
    <source>
        <dbReference type="ARBA" id="ARBA00023239"/>
    </source>
</evidence>
<dbReference type="Pfam" id="PF03992">
    <property type="entry name" value="ABM"/>
    <property type="match status" value="1"/>
</dbReference>
<organism evidence="6 7">
    <name type="scientific">Hydromonas duriensis</name>
    <dbReference type="NCBI Taxonomy" id="1527608"/>
    <lineage>
        <taxon>Bacteria</taxon>
        <taxon>Pseudomonadati</taxon>
        <taxon>Pseudomonadota</taxon>
        <taxon>Betaproteobacteria</taxon>
        <taxon>Burkholderiales</taxon>
        <taxon>Burkholderiaceae</taxon>
        <taxon>Hydromonas</taxon>
    </lineage>
</organism>
<keyword evidence="6" id="KW-0645">Protease</keyword>
<feature type="region of interest" description="Disordered" evidence="4">
    <location>
        <begin position="46"/>
        <end position="65"/>
    </location>
</feature>
<keyword evidence="2" id="KW-0456">Lyase</keyword>
<dbReference type="PANTHER" id="PTHR48094">
    <property type="entry name" value="PROTEIN/NUCLEIC ACID DEGLYCASE DJ-1-RELATED"/>
    <property type="match status" value="1"/>
</dbReference>
<dbReference type="PROSITE" id="PS51725">
    <property type="entry name" value="ABM"/>
    <property type="match status" value="1"/>
</dbReference>
<keyword evidence="7" id="KW-1185">Reference proteome</keyword>
<name>A0A4R6Y7S2_9BURK</name>
<reference evidence="6 7" key="1">
    <citation type="submission" date="2019-03" db="EMBL/GenBank/DDBJ databases">
        <title>Genomic Encyclopedia of Type Strains, Phase IV (KMG-IV): sequencing the most valuable type-strain genomes for metagenomic binning, comparative biology and taxonomic classification.</title>
        <authorList>
            <person name="Goeker M."/>
        </authorList>
    </citation>
    <scope>NUCLEOTIDE SEQUENCE [LARGE SCALE GENOMIC DNA]</scope>
    <source>
        <strain evidence="6 7">DSM 102852</strain>
    </source>
</reference>
<comment type="similarity">
    <text evidence="3">Belongs to the peptidase C56 family. HSP31-like subfamily.</text>
</comment>
<dbReference type="InterPro" id="IPR029062">
    <property type="entry name" value="Class_I_gatase-like"/>
</dbReference>
<keyword evidence="6" id="KW-0378">Hydrolase</keyword>
<dbReference type="Pfam" id="PF01965">
    <property type="entry name" value="DJ-1_PfpI"/>
    <property type="match status" value="1"/>
</dbReference>
<dbReference type="InterPro" id="IPR002818">
    <property type="entry name" value="DJ-1/PfpI"/>
</dbReference>
<evidence type="ECO:0000256" key="1">
    <source>
        <dbReference type="ARBA" id="ARBA00023016"/>
    </source>
</evidence>
<evidence type="ECO:0000259" key="5">
    <source>
        <dbReference type="PROSITE" id="PS51725"/>
    </source>
</evidence>
<dbReference type="Gene3D" id="3.40.50.880">
    <property type="match status" value="1"/>
</dbReference>
<proteinExistence type="inferred from homology"/>
<dbReference type="CDD" id="cd03141">
    <property type="entry name" value="GATase1_Hsp31_like"/>
    <property type="match status" value="1"/>
</dbReference>
<dbReference type="Proteomes" id="UP000294480">
    <property type="component" value="Unassembled WGS sequence"/>
</dbReference>
<dbReference type="InterPro" id="IPR050325">
    <property type="entry name" value="Prot/Nucl_acid_deglycase"/>
</dbReference>